<dbReference type="SMR" id="O24309"/>
<evidence type="ECO:0000256" key="2">
    <source>
        <dbReference type="ARBA" id="ARBA00022729"/>
    </source>
</evidence>
<dbReference type="PRINTS" id="PR00382">
    <property type="entry name" value="LIPIDTRNSFER"/>
</dbReference>
<dbReference type="Pfam" id="PF00234">
    <property type="entry name" value="Tryp_alpha_amyl"/>
    <property type="match status" value="1"/>
</dbReference>
<accession>O24309</accession>
<dbReference type="SMART" id="SM00499">
    <property type="entry name" value="AAI"/>
    <property type="match status" value="1"/>
</dbReference>
<proteinExistence type="evidence at transcript level"/>
<comment type="similarity">
    <text evidence="1 4">Belongs to the plant LTP family.</text>
</comment>
<dbReference type="SUPFAM" id="SSF47699">
    <property type="entry name" value="Bifunctional inhibitor/lipid-transfer protein/seed storage 2S albumin"/>
    <property type="match status" value="1"/>
</dbReference>
<evidence type="ECO:0000313" key="6">
    <source>
        <dbReference type="EMBL" id="CAA74892.1"/>
    </source>
</evidence>
<gene>
    <name evidence="6" type="primary">NLTP</name>
</gene>
<dbReference type="GO" id="GO:0006869">
    <property type="term" value="P:lipid transport"/>
    <property type="evidence" value="ECO:0007669"/>
    <property type="project" value="InterPro"/>
</dbReference>
<dbReference type="EMBL" id="Y14560">
    <property type="protein sequence ID" value="CAA74892.1"/>
    <property type="molecule type" value="mRNA"/>
</dbReference>
<dbReference type="PANTHER" id="PTHR33076">
    <property type="entry name" value="NON-SPECIFIC LIPID-TRANSFER PROTEIN 2-RELATED"/>
    <property type="match status" value="1"/>
</dbReference>
<dbReference type="PIR" id="T06820">
    <property type="entry name" value="T06820"/>
</dbReference>
<comment type="function">
    <text evidence="4">Plant non-specific lipid-transfer proteins transfer phospholipids as well as galactolipids across membranes. May play a role in wax or cutin deposition in the cell walls of expanding epidermal cells and certain secretory tissues.</text>
</comment>
<evidence type="ECO:0000259" key="5">
    <source>
        <dbReference type="SMART" id="SM00499"/>
    </source>
</evidence>
<organism evidence="6">
    <name type="scientific">Pisum sativum</name>
    <name type="common">Garden pea</name>
    <name type="synonym">Lathyrus oleraceus</name>
    <dbReference type="NCBI Taxonomy" id="3888"/>
    <lineage>
        <taxon>Eukaryota</taxon>
        <taxon>Viridiplantae</taxon>
        <taxon>Streptophyta</taxon>
        <taxon>Embryophyta</taxon>
        <taxon>Tracheophyta</taxon>
        <taxon>Spermatophyta</taxon>
        <taxon>Magnoliopsida</taxon>
        <taxon>eudicotyledons</taxon>
        <taxon>Gunneridae</taxon>
        <taxon>Pentapetalae</taxon>
        <taxon>rosids</taxon>
        <taxon>fabids</taxon>
        <taxon>Fabales</taxon>
        <taxon>Fabaceae</taxon>
        <taxon>Papilionoideae</taxon>
        <taxon>50 kb inversion clade</taxon>
        <taxon>NPAAA clade</taxon>
        <taxon>Hologalegina</taxon>
        <taxon>IRL clade</taxon>
        <taxon>Fabeae</taxon>
        <taxon>Lathyrus</taxon>
    </lineage>
</organism>
<keyword evidence="4" id="KW-0813">Transport</keyword>
<keyword evidence="3" id="KW-1015">Disulfide bond</keyword>
<reference evidence="6" key="1">
    <citation type="journal article" date="1999" name="Plant Mol. Biol.">
        <title>Cloning and characterization of a cDNA encoding topoisomerase II in pea and analysis of its expression in relation to cell proliferation.</title>
        <authorList>
            <person name="Reddy M.K."/>
            <person name="Nair S."/>
            <person name="Tewari K.K."/>
            <person name="Mudgil Y."/>
            <person name="Yadav B.S."/>
            <person name="Sopory S.K."/>
        </authorList>
    </citation>
    <scope>NUCLEOTIDE SEQUENCE</scope>
    <source>
        <tissue evidence="6">Leaf</tissue>
    </source>
</reference>
<protein>
    <recommendedName>
        <fullName evidence="4">Non-specific lipid-transfer protein</fullName>
    </recommendedName>
</protein>
<evidence type="ECO:0000256" key="4">
    <source>
        <dbReference type="RuleBase" id="RU000628"/>
    </source>
</evidence>
<keyword evidence="2" id="KW-0732">Signal</keyword>
<evidence type="ECO:0000256" key="3">
    <source>
        <dbReference type="ARBA" id="ARBA00023157"/>
    </source>
</evidence>
<name>O24309_PEA</name>
<dbReference type="GO" id="GO:0008289">
    <property type="term" value="F:lipid binding"/>
    <property type="evidence" value="ECO:0007669"/>
    <property type="project" value="UniProtKB-KW"/>
</dbReference>
<dbReference type="InterPro" id="IPR016140">
    <property type="entry name" value="Bifunc_inhib/LTP/seed_store"/>
</dbReference>
<dbReference type="InterPro" id="IPR000528">
    <property type="entry name" value="Plant_nsLTP"/>
</dbReference>
<dbReference type="CDD" id="cd01960">
    <property type="entry name" value="nsLTP1"/>
    <property type="match status" value="1"/>
</dbReference>
<feature type="domain" description="Bifunctional inhibitor/plant lipid transfer protein/seed storage helical" evidence="5">
    <location>
        <begin position="15"/>
        <end position="104"/>
    </location>
</feature>
<sequence>MVVVSAPMAEAAISCGAVTAAVAPCFAYLKGAPSPSLQCCGGVRRLNGIPDRKGVCNCLKGAAGSVPGLKPGNVAALPANVVLDFLSRLAPLPTVMPSVFKKKCG</sequence>
<keyword evidence="4" id="KW-0446">Lipid-binding</keyword>
<evidence type="ECO:0000256" key="1">
    <source>
        <dbReference type="ARBA" id="ARBA00009748"/>
    </source>
</evidence>
<dbReference type="AlphaFoldDB" id="O24309"/>
<dbReference type="Gene3D" id="1.10.110.10">
    <property type="entry name" value="Plant lipid-transfer and hydrophobic proteins"/>
    <property type="match status" value="1"/>
</dbReference>
<dbReference type="InterPro" id="IPR036312">
    <property type="entry name" value="Bifun_inhib/LTP/seed_sf"/>
</dbReference>